<dbReference type="PROSITE" id="PS51257">
    <property type="entry name" value="PROKAR_LIPOPROTEIN"/>
    <property type="match status" value="1"/>
</dbReference>
<proteinExistence type="predicted"/>
<evidence type="ECO:0000256" key="1">
    <source>
        <dbReference type="SAM" id="Coils"/>
    </source>
</evidence>
<evidence type="ECO:0000256" key="2">
    <source>
        <dbReference type="SAM" id="Phobius"/>
    </source>
</evidence>
<dbReference type="EMBL" id="CAJNOB010000070">
    <property type="protein sequence ID" value="CAF0704918.1"/>
    <property type="molecule type" value="Genomic_DNA"/>
</dbReference>
<dbReference type="Proteomes" id="UP000663859">
    <property type="component" value="Unassembled WGS sequence"/>
</dbReference>
<dbReference type="RefSeq" id="WP_214096507.1">
    <property type="nucleotide sequence ID" value="NZ_CAJNOB010000070.1"/>
</dbReference>
<reference evidence="3" key="1">
    <citation type="submission" date="2021-02" db="EMBL/GenBank/DDBJ databases">
        <authorList>
            <person name="Cremers G."/>
            <person name="Picone N."/>
        </authorList>
    </citation>
    <scope>NUCLEOTIDE SEQUENCE</scope>
    <source>
        <strain evidence="3">PQ17</strain>
    </source>
</reference>
<keyword evidence="2" id="KW-0472">Membrane</keyword>
<protein>
    <submittedName>
        <fullName evidence="3">Uncharacterized protein</fullName>
    </submittedName>
</protein>
<keyword evidence="1" id="KW-0175">Coiled coil</keyword>
<feature type="transmembrane region" description="Helical" evidence="2">
    <location>
        <begin position="12"/>
        <end position="29"/>
    </location>
</feature>
<gene>
    <name evidence="3" type="ORF">MPNT_80019</name>
</gene>
<accession>A0A8J2BLD4</accession>
<keyword evidence="4" id="KW-1185">Reference proteome</keyword>
<evidence type="ECO:0000313" key="3">
    <source>
        <dbReference type="EMBL" id="CAF0704918.1"/>
    </source>
</evidence>
<organism evidence="3 4">
    <name type="scientific">Candidatus Methylacidithermus pantelleriae</name>
    <dbReference type="NCBI Taxonomy" id="2744239"/>
    <lineage>
        <taxon>Bacteria</taxon>
        <taxon>Pseudomonadati</taxon>
        <taxon>Verrucomicrobiota</taxon>
        <taxon>Methylacidiphilae</taxon>
        <taxon>Methylacidiphilales</taxon>
        <taxon>Methylacidiphilaceae</taxon>
        <taxon>Candidatus Methylacidithermus</taxon>
    </lineage>
</organism>
<name>A0A8J2BLD4_9BACT</name>
<feature type="coiled-coil region" evidence="1">
    <location>
        <begin position="497"/>
        <end position="524"/>
    </location>
</feature>
<dbReference type="AlphaFoldDB" id="A0A8J2BLD4"/>
<keyword evidence="2" id="KW-1133">Transmembrane helix</keyword>
<comment type="caution">
    <text evidence="3">The sequence shown here is derived from an EMBL/GenBank/DDBJ whole genome shotgun (WGS) entry which is preliminary data.</text>
</comment>
<sequence length="565" mass="60782">MRVQVYPRRFQGVQWLAVTLIMGCVMLPWKRAYAGRPVSVDAFIGQAGQWATTVQQDLDCIRGDVNQIEQHTQATMGHTGRLEDMAQGTKNSYAKMAKISELSNLAGMLRSVPLFGSNGMNDPLLWATLFLLRNGGLTGNALGVPPNAFTPGASPIPGGSPGIVGGSSPGSMGMINPNMVAGNILGYSGMPIGLEGFPPQILTPLNSDQFAAAQQLAQNFSQSPQYPAVYNAAMSELGQLAGGGQQNVPLQGVQMVADGAFIRPVVPEVDPTYMAVIWSRTGTEVVLFWANQGTGANYSPIGGMNPFLAPNLGSILAGQQTLYQIGKSGGKGPLPMWLAPSRDVILTALQKAVPGQALNVPLQQWQPMSWWRAPLLRQLVTFGRLQRVQAIQNDAWQNAAGTLVTGLTTPHWASFRTQLQANTERIAEVRLQEIATTQMLRYLVGDNGQQGLLGALESLSKAANALRQSMEGDAAIGEITLLVQDVAAAHAQQQQFAQNLSHELEQYRDTLRQLLRERKEIYDSMVQQAALDGQSLAHAILDQIRAIHDSNTQGSATDGENGKNL</sequence>
<keyword evidence="2" id="KW-0812">Transmembrane</keyword>
<evidence type="ECO:0000313" key="4">
    <source>
        <dbReference type="Proteomes" id="UP000663859"/>
    </source>
</evidence>